<organism evidence="1">
    <name type="scientific">marine sediment metagenome</name>
    <dbReference type="NCBI Taxonomy" id="412755"/>
    <lineage>
        <taxon>unclassified sequences</taxon>
        <taxon>metagenomes</taxon>
        <taxon>ecological metagenomes</taxon>
    </lineage>
</organism>
<dbReference type="EMBL" id="LAZR01019992">
    <property type="protein sequence ID" value="KKL90492.1"/>
    <property type="molecule type" value="Genomic_DNA"/>
</dbReference>
<evidence type="ECO:0008006" key="2">
    <source>
        <dbReference type="Google" id="ProtNLM"/>
    </source>
</evidence>
<reference evidence="1" key="1">
    <citation type="journal article" date="2015" name="Nature">
        <title>Complex archaea that bridge the gap between prokaryotes and eukaryotes.</title>
        <authorList>
            <person name="Spang A."/>
            <person name="Saw J.H."/>
            <person name="Jorgensen S.L."/>
            <person name="Zaremba-Niedzwiedzka K."/>
            <person name="Martijn J."/>
            <person name="Lind A.E."/>
            <person name="van Eijk R."/>
            <person name="Schleper C."/>
            <person name="Guy L."/>
            <person name="Ettema T.J."/>
        </authorList>
    </citation>
    <scope>NUCLEOTIDE SEQUENCE</scope>
</reference>
<dbReference type="Pfam" id="PF04883">
    <property type="entry name" value="HK97-gp10_like"/>
    <property type="match status" value="1"/>
</dbReference>
<dbReference type="AlphaFoldDB" id="A0A0F9ITS5"/>
<proteinExistence type="predicted"/>
<comment type="caution">
    <text evidence="1">The sequence shown here is derived from an EMBL/GenBank/DDBJ whole genome shotgun (WGS) entry which is preliminary data.</text>
</comment>
<evidence type="ECO:0000313" key="1">
    <source>
        <dbReference type="EMBL" id="KKL90492.1"/>
    </source>
</evidence>
<gene>
    <name evidence="1" type="ORF">LCGC14_1904120</name>
</gene>
<dbReference type="InterPro" id="IPR010064">
    <property type="entry name" value="HK97-gp10_tail"/>
</dbReference>
<accession>A0A0F9ITS5</accession>
<sequence>MVTQSVSVTITGWKDVQRKLRKMPSKARIEGKALTKRIAQFIVRSAKQRVGPMKTGTGRLMKSIRALPIKNGFKVVAGKGAINTSGVNYARFQEFGFKPHSVRISALDKSSRLYQELKAGGTRGRIFVRRWTPFLGPALRKALNRLEGIELKRTADRIVK</sequence>
<protein>
    <recommendedName>
        <fullName evidence="2">HK97 gp10 family phage protein</fullName>
    </recommendedName>
</protein>
<name>A0A0F9ITS5_9ZZZZ</name>